<feature type="domain" description="THAP-type" evidence="8">
    <location>
        <begin position="1"/>
        <end position="88"/>
    </location>
</feature>
<evidence type="ECO:0000256" key="3">
    <source>
        <dbReference type="ARBA" id="ARBA00022833"/>
    </source>
</evidence>
<dbReference type="PROSITE" id="PS50950">
    <property type="entry name" value="ZF_THAP"/>
    <property type="match status" value="1"/>
</dbReference>
<gene>
    <name evidence="10" type="primary">LOC108558774</name>
</gene>
<dbReference type="InterPro" id="IPR048366">
    <property type="entry name" value="TNP-like_GBD"/>
</dbReference>
<organism evidence="9 10">
    <name type="scientific">Nicrophorus vespilloides</name>
    <name type="common">Boreal carrion beetle</name>
    <dbReference type="NCBI Taxonomy" id="110193"/>
    <lineage>
        <taxon>Eukaryota</taxon>
        <taxon>Metazoa</taxon>
        <taxon>Ecdysozoa</taxon>
        <taxon>Arthropoda</taxon>
        <taxon>Hexapoda</taxon>
        <taxon>Insecta</taxon>
        <taxon>Pterygota</taxon>
        <taxon>Neoptera</taxon>
        <taxon>Endopterygota</taxon>
        <taxon>Coleoptera</taxon>
        <taxon>Polyphaga</taxon>
        <taxon>Staphyliniformia</taxon>
        <taxon>Silphidae</taxon>
        <taxon>Nicrophorinae</taxon>
        <taxon>Nicrophorus</taxon>
    </lineage>
</organism>
<dbReference type="Proteomes" id="UP000695000">
    <property type="component" value="Unplaced"/>
</dbReference>
<evidence type="ECO:0000256" key="6">
    <source>
        <dbReference type="SAM" id="Coils"/>
    </source>
</evidence>
<evidence type="ECO:0000256" key="5">
    <source>
        <dbReference type="PROSITE-ProRule" id="PRU00309"/>
    </source>
</evidence>
<accession>A0ABM1M9N6</accession>
<keyword evidence="4 5" id="KW-0238">DNA-binding</keyword>
<reference evidence="10" key="1">
    <citation type="submission" date="2025-08" db="UniProtKB">
        <authorList>
            <consortium name="RefSeq"/>
        </authorList>
    </citation>
    <scope>IDENTIFICATION</scope>
    <source>
        <tissue evidence="10">Whole Larva</tissue>
    </source>
</reference>
<keyword evidence="2 5" id="KW-0863">Zinc-finger</keyword>
<dbReference type="GeneID" id="108558774"/>
<evidence type="ECO:0000256" key="1">
    <source>
        <dbReference type="ARBA" id="ARBA00022723"/>
    </source>
</evidence>
<dbReference type="InterPro" id="IPR048365">
    <property type="entry name" value="TNP-like_RNaseH_N"/>
</dbReference>
<evidence type="ECO:0000256" key="2">
    <source>
        <dbReference type="ARBA" id="ARBA00022771"/>
    </source>
</evidence>
<sequence>MVRCFVLGCPSIHPRDPVRFFRFPHQDSPQFKKWLLATGNQELLKWDKLKIKNWCRICSLHFTPNYMFRNFFTKADMPIPTENLPSMPDPKKKRREETDAMPPPPLVLPSTSTQVESHIPVNIVTNTPSTDTSATAQTVQVQNNNLKRKLILVPNNVKIKSITQANGTIIAKQLILPRTMSSESKEQLMGTQIVGNILVPTVSNFNNNIVSGLPLTGSQTSYILNSNMKFHPLSMPATSAQIKELPNDQPKGKIVKNTQTVTSGKSPVAFEQREINKLKDHLAASEKSKVKAIAEMVISQKKMKFVERKRKILRYRLRIAQRELKRLENLSPSVREFLDIQLRSVRKKEKKGVLFSDKDKMLALSMFRCNRKCYKILRELFALPSRSSLKQFLDLISISPGINANVLFSLKSKIKSMDEKERTCLLMYDEIPLTPHLDYSLKSDIVLGFEDDGLHRSQEVADVVQVYMMCGIFRKWKIPIAYNFSKSSSDEKRTESFLKEIVTALAEIGFKPIAFLCDNTEANIEVVQNLGKEPNFHSIDIEDTHMISIYNPAALLTDLRNNLVGHNIKFMFNCSKKLAKWSDVERAYHRDCKSNFRVMNRLSLKNITRKPISRKNVSLAVQVFSKSVAACIEKFVRDDALEKNAMGTAYLCGFLDKLFDSLTGNKLVNLRSSQNRIWHQALLVFKSMEFKNALGVKIPQPAVIKHWISTIKGFLAIRELLLMDNNHGTFPLRAFNNGAFNEVYKEMKLLKTKRLTCLQYSTSHKSFILDDLRKGSLENTKELFTDVVNTVHPKYLPPLLPEDFDPLKPLDSITLCNISSFVLNQIDPIFKQCDICESNTFSKSATNRVTVITNCQDFEGELVRLQNCALVLLETLTEITNICNYIIPYILHVRRVSVTLQNYVQHNFTFRFTKCAHSDKLETVILELFLKEVVLDYIKTLNNLLGDNKLILVQPDTLQTRISKF</sequence>
<feature type="coiled-coil region" evidence="6">
    <location>
        <begin position="268"/>
        <end position="330"/>
    </location>
</feature>
<name>A0ABM1M9N6_NICVS</name>
<dbReference type="InterPro" id="IPR006612">
    <property type="entry name" value="THAP_Znf"/>
</dbReference>
<keyword evidence="1" id="KW-0479">Metal-binding</keyword>
<dbReference type="SMART" id="SM00692">
    <property type="entry name" value="DM3"/>
    <property type="match status" value="1"/>
</dbReference>
<dbReference type="SMART" id="SM00980">
    <property type="entry name" value="THAP"/>
    <property type="match status" value="1"/>
</dbReference>
<feature type="region of interest" description="Disordered" evidence="7">
    <location>
        <begin position="79"/>
        <end position="112"/>
    </location>
</feature>
<keyword evidence="9" id="KW-1185">Reference proteome</keyword>
<dbReference type="Pfam" id="PF21788">
    <property type="entry name" value="TNP-like_GBD"/>
    <property type="match status" value="1"/>
</dbReference>
<keyword evidence="3" id="KW-0862">Zinc</keyword>
<dbReference type="Pfam" id="PF05485">
    <property type="entry name" value="THAP"/>
    <property type="match status" value="1"/>
</dbReference>
<evidence type="ECO:0000313" key="9">
    <source>
        <dbReference type="Proteomes" id="UP000695000"/>
    </source>
</evidence>
<evidence type="ECO:0000256" key="4">
    <source>
        <dbReference type="ARBA" id="ARBA00023125"/>
    </source>
</evidence>
<proteinExistence type="predicted"/>
<dbReference type="SUPFAM" id="SSF57716">
    <property type="entry name" value="Glucocorticoid receptor-like (DNA-binding domain)"/>
    <property type="match status" value="1"/>
</dbReference>
<dbReference type="Pfam" id="PF21787">
    <property type="entry name" value="TNP-like_RNaseH_N"/>
    <property type="match status" value="1"/>
</dbReference>
<dbReference type="RefSeq" id="XP_017771286.1">
    <property type="nucleotide sequence ID" value="XM_017915797.1"/>
</dbReference>
<keyword evidence="6" id="KW-0175">Coiled coil</keyword>
<protein>
    <submittedName>
        <fullName evidence="10">Uncharacterized protein LOC108558774 isoform X1</fullName>
    </submittedName>
</protein>
<evidence type="ECO:0000259" key="8">
    <source>
        <dbReference type="PROSITE" id="PS50950"/>
    </source>
</evidence>
<evidence type="ECO:0000256" key="7">
    <source>
        <dbReference type="SAM" id="MobiDB-lite"/>
    </source>
</evidence>
<evidence type="ECO:0000313" key="10">
    <source>
        <dbReference type="RefSeq" id="XP_017771286.1"/>
    </source>
</evidence>